<dbReference type="AlphaFoldDB" id="A0A8H6TC27"/>
<reference evidence="10" key="1">
    <citation type="submission" date="2020-05" db="EMBL/GenBank/DDBJ databases">
        <title>Mycena genomes resolve the evolution of fungal bioluminescence.</title>
        <authorList>
            <person name="Tsai I.J."/>
        </authorList>
    </citation>
    <scope>NUCLEOTIDE SEQUENCE</scope>
    <source>
        <strain evidence="10">171206Taipei</strain>
    </source>
</reference>
<comment type="subcellular location">
    <subcellularLocation>
        <location evidence="1">Nucleus</location>
    </subcellularLocation>
</comment>
<feature type="compositionally biased region" description="Basic residues" evidence="8">
    <location>
        <begin position="596"/>
        <end position="605"/>
    </location>
</feature>
<dbReference type="RefSeq" id="XP_037225816.1">
    <property type="nucleotide sequence ID" value="XM_037357906.1"/>
</dbReference>
<keyword evidence="4 7" id="KW-0863">Zinc-finger</keyword>
<evidence type="ECO:0000313" key="11">
    <source>
        <dbReference type="Proteomes" id="UP000636479"/>
    </source>
</evidence>
<evidence type="ECO:0000259" key="9">
    <source>
        <dbReference type="PROSITE" id="PS50157"/>
    </source>
</evidence>
<dbReference type="GO" id="GO:0003677">
    <property type="term" value="F:DNA binding"/>
    <property type="evidence" value="ECO:0007669"/>
    <property type="project" value="InterPro"/>
</dbReference>
<dbReference type="GO" id="GO:0005730">
    <property type="term" value="C:nucleolus"/>
    <property type="evidence" value="ECO:0007669"/>
    <property type="project" value="TreeGrafter"/>
</dbReference>
<dbReference type="Pfam" id="PF20415">
    <property type="entry name" value="DUF6699"/>
    <property type="match status" value="1"/>
</dbReference>
<dbReference type="InterPro" id="IPR046522">
    <property type="entry name" value="DUF6699"/>
</dbReference>
<sequence length="611" mass="67198">MSAFRHHVISARYLSNLILSRSCGWSGKSQQESSVLTADAWASDSGALFRPLFRSFSISGIASSEPVATTMNPGWATPNANPWGGYYPPPQFGPPPQQPYAAQPGYWGQAGWAPPTATNAGFSTKYPTLNPVLASDTTQIRYDVRKKARADVPAHIYAPNRMLFATASSASHIRLISKAFPWSIDIMSSTPVTCEAVWDALHAGLQEHIADSEWGIIVMDKKQRETIEKAWKKRIESDSDTMLKRIDWLGSNTVCKGLDRMEEFTEVRLLPGAEACHACQDTVKKPKLEAHYNKCYSGFDCIDCSKSFHSPAEFRGHTSCISEAEKYEKSVYRGPRTAGYGNNNNSWQNNNGRGGWNRSPATGGNETPLGTPNRMSPVTVPGPEAAAAAAVADPKAQASVEVESKKEKKEKSKKEKEERRKEKKEKAAESAPSTVAESQPTKKSSKKRKHDESAAEDAVIDATPASEPTKKSKKRKAEPETTTVAADPDVSKKSSKKRKREEAETTAVVVEPTEKKSKQKKQKSTEPSADVSAVDEKAEKKRRKKELKAQQEAAGKQSDVVADEKPKNQDENETGTQKKSKRKKDLDGEVVDQAPIRKKDKKKSKSSTEVS</sequence>
<dbReference type="GO" id="GO:0000122">
    <property type="term" value="P:negative regulation of transcription by RNA polymerase II"/>
    <property type="evidence" value="ECO:0007669"/>
    <property type="project" value="TreeGrafter"/>
</dbReference>
<feature type="region of interest" description="Disordered" evidence="8">
    <location>
        <begin position="334"/>
        <end position="611"/>
    </location>
</feature>
<name>A0A8H6TC27_9AGAR</name>
<dbReference type="Pfam" id="PF08790">
    <property type="entry name" value="zf-LYAR"/>
    <property type="match status" value="1"/>
</dbReference>
<dbReference type="Proteomes" id="UP000636479">
    <property type="component" value="Unassembled WGS sequence"/>
</dbReference>
<evidence type="ECO:0000256" key="6">
    <source>
        <dbReference type="ARBA" id="ARBA00023242"/>
    </source>
</evidence>
<evidence type="ECO:0000256" key="3">
    <source>
        <dbReference type="ARBA" id="ARBA00022737"/>
    </source>
</evidence>
<keyword evidence="3" id="KW-0677">Repeat</keyword>
<dbReference type="GeneID" id="59340422"/>
<comment type="caution">
    <text evidence="10">The sequence shown here is derived from an EMBL/GenBank/DDBJ whole genome shotgun (WGS) entry which is preliminary data.</text>
</comment>
<dbReference type="SUPFAM" id="SSF57667">
    <property type="entry name" value="beta-beta-alpha zinc fingers"/>
    <property type="match status" value="1"/>
</dbReference>
<dbReference type="PROSITE" id="PS50157">
    <property type="entry name" value="ZINC_FINGER_C2H2_2"/>
    <property type="match status" value="1"/>
</dbReference>
<evidence type="ECO:0000256" key="7">
    <source>
        <dbReference type="PROSITE-ProRule" id="PRU00042"/>
    </source>
</evidence>
<feature type="compositionally biased region" description="Basic and acidic residues" evidence="8">
    <location>
        <begin position="402"/>
        <end position="428"/>
    </location>
</feature>
<feature type="compositionally biased region" description="Polar residues" evidence="8">
    <location>
        <begin position="360"/>
        <end position="376"/>
    </location>
</feature>
<accession>A0A8H6TC27</accession>
<dbReference type="OrthoDB" id="21474at2759"/>
<dbReference type="Gene3D" id="3.30.1490.490">
    <property type="match status" value="1"/>
</dbReference>
<keyword evidence="11" id="KW-1185">Reference proteome</keyword>
<dbReference type="InterPro" id="IPR039999">
    <property type="entry name" value="LYAR"/>
</dbReference>
<feature type="compositionally biased region" description="Low complexity" evidence="8">
    <location>
        <begin position="377"/>
        <end position="401"/>
    </location>
</feature>
<dbReference type="EMBL" id="JACAZF010000001">
    <property type="protein sequence ID" value="KAF7315793.1"/>
    <property type="molecule type" value="Genomic_DNA"/>
</dbReference>
<keyword evidence="2" id="KW-0479">Metal-binding</keyword>
<gene>
    <name evidence="10" type="ORF">MIND_00095400</name>
</gene>
<evidence type="ECO:0000256" key="5">
    <source>
        <dbReference type="ARBA" id="ARBA00022833"/>
    </source>
</evidence>
<evidence type="ECO:0000313" key="10">
    <source>
        <dbReference type="EMBL" id="KAF7315793.1"/>
    </source>
</evidence>
<dbReference type="InterPro" id="IPR013087">
    <property type="entry name" value="Znf_C2H2_type"/>
</dbReference>
<keyword evidence="6" id="KW-0539">Nucleus</keyword>
<dbReference type="GO" id="GO:0006364">
    <property type="term" value="P:rRNA processing"/>
    <property type="evidence" value="ECO:0007669"/>
    <property type="project" value="TreeGrafter"/>
</dbReference>
<evidence type="ECO:0000256" key="4">
    <source>
        <dbReference type="ARBA" id="ARBA00022771"/>
    </source>
</evidence>
<evidence type="ECO:0000256" key="8">
    <source>
        <dbReference type="SAM" id="MobiDB-lite"/>
    </source>
</evidence>
<organism evidence="10 11">
    <name type="scientific">Mycena indigotica</name>
    <dbReference type="NCBI Taxonomy" id="2126181"/>
    <lineage>
        <taxon>Eukaryota</taxon>
        <taxon>Fungi</taxon>
        <taxon>Dikarya</taxon>
        <taxon>Basidiomycota</taxon>
        <taxon>Agaricomycotina</taxon>
        <taxon>Agaricomycetes</taxon>
        <taxon>Agaricomycetidae</taxon>
        <taxon>Agaricales</taxon>
        <taxon>Marasmiineae</taxon>
        <taxon>Mycenaceae</taxon>
        <taxon>Mycena</taxon>
    </lineage>
</organism>
<feature type="domain" description="C2H2-type" evidence="9">
    <location>
        <begin position="299"/>
        <end position="327"/>
    </location>
</feature>
<dbReference type="InterPro" id="IPR014898">
    <property type="entry name" value="Znf_C2H2_LYAR"/>
</dbReference>
<dbReference type="PANTHER" id="PTHR13100:SF10">
    <property type="entry name" value="CELL GROWTH-REGULATING NUCLEOLAR PROTEIN"/>
    <property type="match status" value="1"/>
</dbReference>
<keyword evidence="5" id="KW-0862">Zinc</keyword>
<dbReference type="PANTHER" id="PTHR13100">
    <property type="entry name" value="CELL GROWTH-REGULATING NUCLEOLAR PROTEIN LYAR"/>
    <property type="match status" value="1"/>
</dbReference>
<evidence type="ECO:0000256" key="1">
    <source>
        <dbReference type="ARBA" id="ARBA00004123"/>
    </source>
</evidence>
<evidence type="ECO:0000256" key="2">
    <source>
        <dbReference type="ARBA" id="ARBA00022723"/>
    </source>
</evidence>
<dbReference type="GO" id="GO:0008270">
    <property type="term" value="F:zinc ion binding"/>
    <property type="evidence" value="ECO:0007669"/>
    <property type="project" value="UniProtKB-KW"/>
</dbReference>
<feature type="compositionally biased region" description="Low complexity" evidence="8">
    <location>
        <begin position="341"/>
        <end position="359"/>
    </location>
</feature>
<protein>
    <submittedName>
        <fullName evidence="10">C2H2-type domain-containing protein</fullName>
    </submittedName>
</protein>
<feature type="compositionally biased region" description="Polar residues" evidence="8">
    <location>
        <begin position="432"/>
        <end position="442"/>
    </location>
</feature>
<dbReference type="InterPro" id="IPR036236">
    <property type="entry name" value="Znf_C2H2_sf"/>
</dbReference>
<proteinExistence type="predicted"/>